<sequence length="201" mass="21096">MHWLSILGIGLAANLDNLGIGFSFGARSTKIPFSSNLLIAILSIISAYASIAFGHLVANYIPPAFANWIGGSMIILVGLWGIKTNMKEISTIGPVETSSELANLLKNPNKVDRNGDNIISWTESWTLGVALALNCIASGFSAGITGVSALGTTLSIGMFSLLTVALGVHVGNQIAQTWFGRYSNAIGGLILICIGIYEIVV</sequence>
<feature type="transmembrane region" description="Helical" evidence="5">
    <location>
        <begin position="37"/>
        <end position="58"/>
    </location>
</feature>
<feature type="transmembrane region" description="Helical" evidence="5">
    <location>
        <begin position="125"/>
        <end position="144"/>
    </location>
</feature>
<accession>A0ABU3RKB7</accession>
<dbReference type="EMBL" id="JAWCUD010000011">
    <property type="protein sequence ID" value="MDU0204698.1"/>
    <property type="molecule type" value="Genomic_DNA"/>
</dbReference>
<reference evidence="6 7" key="1">
    <citation type="submission" date="2023-10" db="EMBL/GenBank/DDBJ databases">
        <title>Paenibacillus strain PFR10 Genome sequencing and assembly.</title>
        <authorList>
            <person name="Kim I."/>
        </authorList>
    </citation>
    <scope>NUCLEOTIDE SEQUENCE [LARGE SCALE GENOMIC DNA]</scope>
    <source>
        <strain evidence="6 7">PFR10</strain>
    </source>
</reference>
<gene>
    <name evidence="6" type="ORF">RQP52_26785</name>
</gene>
<dbReference type="RefSeq" id="WP_315954678.1">
    <property type="nucleotide sequence ID" value="NZ_JAWCUD010000011.1"/>
</dbReference>
<keyword evidence="3 5" id="KW-1133">Transmembrane helix</keyword>
<keyword evidence="1" id="KW-1003">Cell membrane</keyword>
<dbReference type="Pfam" id="PF02659">
    <property type="entry name" value="Mntp"/>
    <property type="match status" value="1"/>
</dbReference>
<protein>
    <submittedName>
        <fullName evidence="6">Manganese efflux pump</fullName>
    </submittedName>
</protein>
<dbReference type="PANTHER" id="PTHR35529">
    <property type="entry name" value="MANGANESE EFFLUX PUMP MNTP-RELATED"/>
    <property type="match status" value="1"/>
</dbReference>
<dbReference type="InterPro" id="IPR003810">
    <property type="entry name" value="Mntp/YtaF"/>
</dbReference>
<evidence type="ECO:0000256" key="2">
    <source>
        <dbReference type="ARBA" id="ARBA00022692"/>
    </source>
</evidence>
<organism evidence="6 7">
    <name type="scientific">Paenibacillus violae</name>
    <dbReference type="NCBI Taxonomy" id="3077234"/>
    <lineage>
        <taxon>Bacteria</taxon>
        <taxon>Bacillati</taxon>
        <taxon>Bacillota</taxon>
        <taxon>Bacilli</taxon>
        <taxon>Bacillales</taxon>
        <taxon>Paenibacillaceae</taxon>
        <taxon>Paenibacillus</taxon>
    </lineage>
</organism>
<comment type="caution">
    <text evidence="6">The sequence shown here is derived from an EMBL/GenBank/DDBJ whole genome shotgun (WGS) entry which is preliminary data.</text>
</comment>
<evidence type="ECO:0000313" key="6">
    <source>
        <dbReference type="EMBL" id="MDU0204698.1"/>
    </source>
</evidence>
<evidence type="ECO:0000256" key="3">
    <source>
        <dbReference type="ARBA" id="ARBA00022989"/>
    </source>
</evidence>
<proteinExistence type="predicted"/>
<keyword evidence="7" id="KW-1185">Reference proteome</keyword>
<evidence type="ECO:0000256" key="1">
    <source>
        <dbReference type="ARBA" id="ARBA00022475"/>
    </source>
</evidence>
<feature type="transmembrane region" description="Helical" evidence="5">
    <location>
        <begin position="64"/>
        <end position="82"/>
    </location>
</feature>
<evidence type="ECO:0000256" key="4">
    <source>
        <dbReference type="ARBA" id="ARBA00023136"/>
    </source>
</evidence>
<keyword evidence="2 5" id="KW-0812">Transmembrane</keyword>
<evidence type="ECO:0000313" key="7">
    <source>
        <dbReference type="Proteomes" id="UP001260980"/>
    </source>
</evidence>
<dbReference type="Proteomes" id="UP001260980">
    <property type="component" value="Unassembled WGS sequence"/>
</dbReference>
<dbReference type="PANTHER" id="PTHR35529:SF2">
    <property type="entry name" value="SPORULATION PROTEIN YTAF-RELATED"/>
    <property type="match status" value="1"/>
</dbReference>
<evidence type="ECO:0000256" key="5">
    <source>
        <dbReference type="SAM" id="Phobius"/>
    </source>
</evidence>
<keyword evidence="4 5" id="KW-0472">Membrane</keyword>
<feature type="transmembrane region" description="Helical" evidence="5">
    <location>
        <begin position="6"/>
        <end position="25"/>
    </location>
</feature>
<feature type="transmembrane region" description="Helical" evidence="5">
    <location>
        <begin position="150"/>
        <end position="170"/>
    </location>
</feature>
<name>A0ABU3RKB7_9BACL</name>
<feature type="transmembrane region" description="Helical" evidence="5">
    <location>
        <begin position="182"/>
        <end position="200"/>
    </location>
</feature>